<dbReference type="EMBL" id="SMFP01000001">
    <property type="protein sequence ID" value="TDE41192.1"/>
    <property type="molecule type" value="Genomic_DNA"/>
</dbReference>
<dbReference type="GO" id="GO:0005524">
    <property type="term" value="F:ATP binding"/>
    <property type="evidence" value="ECO:0007669"/>
    <property type="project" value="UniProtKB-KW"/>
</dbReference>
<dbReference type="SUPFAM" id="SSF52172">
    <property type="entry name" value="CheY-like"/>
    <property type="match status" value="2"/>
</dbReference>
<dbReference type="Gene3D" id="1.10.287.130">
    <property type="match status" value="1"/>
</dbReference>
<evidence type="ECO:0000256" key="4">
    <source>
        <dbReference type="ARBA" id="ARBA00022679"/>
    </source>
</evidence>
<reference evidence="15 16" key="1">
    <citation type="submission" date="2019-03" db="EMBL/GenBank/DDBJ databases">
        <authorList>
            <person name="Zhang S."/>
        </authorList>
    </citation>
    <scope>NUCLEOTIDE SEQUENCE [LARGE SCALE GENOMIC DNA]</scope>
    <source>
        <strain evidence="15 16">S4J41</strain>
    </source>
</reference>
<keyword evidence="4" id="KW-0808">Transferase</keyword>
<dbReference type="PROSITE" id="PS50110">
    <property type="entry name" value="RESPONSE_REGULATORY"/>
    <property type="match status" value="2"/>
</dbReference>
<keyword evidence="12" id="KW-0472">Membrane</keyword>
<dbReference type="InterPro" id="IPR005467">
    <property type="entry name" value="His_kinase_dom"/>
</dbReference>
<dbReference type="SMART" id="SM00448">
    <property type="entry name" value="REC"/>
    <property type="match status" value="2"/>
</dbReference>
<feature type="transmembrane region" description="Helical" evidence="12">
    <location>
        <begin position="198"/>
        <end position="218"/>
    </location>
</feature>
<evidence type="ECO:0000256" key="12">
    <source>
        <dbReference type="SAM" id="Phobius"/>
    </source>
</evidence>
<evidence type="ECO:0000256" key="9">
    <source>
        <dbReference type="ARBA" id="ARBA00064003"/>
    </source>
</evidence>
<accession>A0A4R5F1M4</accession>
<feature type="modified residue" description="4-aspartylphosphate" evidence="11">
    <location>
        <position position="685"/>
    </location>
</feature>
<dbReference type="SMART" id="SM00388">
    <property type="entry name" value="HisKA"/>
    <property type="match status" value="1"/>
</dbReference>
<dbReference type="PROSITE" id="PS50109">
    <property type="entry name" value="HIS_KIN"/>
    <property type="match status" value="1"/>
</dbReference>
<dbReference type="InterPro" id="IPR004358">
    <property type="entry name" value="Sig_transdc_His_kin-like_C"/>
</dbReference>
<evidence type="ECO:0000256" key="10">
    <source>
        <dbReference type="ARBA" id="ARBA00068150"/>
    </source>
</evidence>
<keyword evidence="5" id="KW-0547">Nucleotide-binding</keyword>
<feature type="domain" description="Response regulatory" evidence="14">
    <location>
        <begin position="489"/>
        <end position="608"/>
    </location>
</feature>
<feature type="domain" description="Histidine kinase" evidence="13">
    <location>
        <begin position="247"/>
        <end position="464"/>
    </location>
</feature>
<dbReference type="InterPro" id="IPR011006">
    <property type="entry name" value="CheY-like_superfamily"/>
</dbReference>
<keyword evidence="16" id="KW-1185">Reference proteome</keyword>
<evidence type="ECO:0000256" key="6">
    <source>
        <dbReference type="ARBA" id="ARBA00022777"/>
    </source>
</evidence>
<evidence type="ECO:0000256" key="7">
    <source>
        <dbReference type="ARBA" id="ARBA00022840"/>
    </source>
</evidence>
<dbReference type="RefSeq" id="WP_132827182.1">
    <property type="nucleotide sequence ID" value="NZ_SMFP01000001.1"/>
</dbReference>
<dbReference type="InterPro" id="IPR001789">
    <property type="entry name" value="Sig_transdc_resp-reg_receiver"/>
</dbReference>
<proteinExistence type="predicted"/>
<evidence type="ECO:0000256" key="5">
    <source>
        <dbReference type="ARBA" id="ARBA00022741"/>
    </source>
</evidence>
<dbReference type="InterPro" id="IPR036097">
    <property type="entry name" value="HisK_dim/P_sf"/>
</dbReference>
<dbReference type="PANTHER" id="PTHR45339">
    <property type="entry name" value="HYBRID SIGNAL TRANSDUCTION HISTIDINE KINASE J"/>
    <property type="match status" value="1"/>
</dbReference>
<dbReference type="Pfam" id="PF00072">
    <property type="entry name" value="Response_reg"/>
    <property type="match status" value="2"/>
</dbReference>
<dbReference type="Pfam" id="PF02518">
    <property type="entry name" value="HATPase_c"/>
    <property type="match status" value="1"/>
</dbReference>
<evidence type="ECO:0000313" key="15">
    <source>
        <dbReference type="EMBL" id="TDE41192.1"/>
    </source>
</evidence>
<evidence type="ECO:0000256" key="2">
    <source>
        <dbReference type="ARBA" id="ARBA00012438"/>
    </source>
</evidence>
<sequence length="773" mass="83826">MSGNKLKIGIWSFLVLALVIFVAARLIINTRLYVTESTLTATAESAAQTWYDHDVLHMDKFAGLAALGAQDSVEIISRHGTIEFGNVFYYRIYDKLGRLVLLSSRGALAAKHPHPNPPLPPTTTAEDAAQIRAVLSDGKVVTQITDGWKQSDHDLYVSRSVLPIKSNGEIIGAAEVFVDISASRATIYRAFRQFSETLVVILTLASLIPIGAIAYAWYRMSVLNKDLALARDAARQAEDVKSQFLANMSHEIRTPLNGIMGMSELLNETEMTDEQRSYSATILNSSSALLTIINDILDFSKIEAGKVKIEPQPFDLHNCVQDAADLLFPAGNGKGVELCVDFQKPLPAWVVGDEARLRQCLLNVAGNAVKFTESGHVTIRVSEQEGDRVEIAVSDTGIGIPQDQIETIFRDFEQVDGGDTRSHSGTGLGLAITRRLLRLMGGDVSAESTPGQGSVFRMILPLPATAPPEHVQVDTPVFFLDPSALAGKTAVVVDDLEINRRILTARLASFGMQSLAYDSAIAVLAALKTGRQPVPDILISDHHMPGMDGAELLLALRARPHTAELPIVVLSSGDLEGLRPALTRADIEKCLSKPVRTDLLFKTLCSAMGLSGIAPTAEHTSPPPSTQTLPDIIALRVCLAEDNKTNQFIVQKMIGNRVARFTTWDNGQEAVDNYLSERPDLILMDFSMPVMGGLTATKEIRALERRAGLSPCVIVALTAHAMAEDRDRGDAAGMDGFLSKPIHKAELISTLDAALDRRAAPAKQRPRDARSAE</sequence>
<comment type="subunit">
    <text evidence="9">At low DSF concentrations, interacts with RpfF.</text>
</comment>
<keyword evidence="8" id="KW-0902">Two-component regulatory system</keyword>
<dbReference type="Pfam" id="PF00512">
    <property type="entry name" value="HisKA"/>
    <property type="match status" value="1"/>
</dbReference>
<dbReference type="SUPFAM" id="SSF55874">
    <property type="entry name" value="ATPase domain of HSP90 chaperone/DNA topoisomerase II/histidine kinase"/>
    <property type="match status" value="1"/>
</dbReference>
<evidence type="ECO:0000256" key="3">
    <source>
        <dbReference type="ARBA" id="ARBA00022553"/>
    </source>
</evidence>
<keyword evidence="3 11" id="KW-0597">Phosphoprotein</keyword>
<dbReference type="FunFam" id="1.10.287.130:FF:000002">
    <property type="entry name" value="Two-component osmosensing histidine kinase"/>
    <property type="match status" value="1"/>
</dbReference>
<dbReference type="PANTHER" id="PTHR45339:SF5">
    <property type="entry name" value="HISTIDINE KINASE"/>
    <property type="match status" value="1"/>
</dbReference>
<keyword evidence="12" id="KW-0812">Transmembrane</keyword>
<feature type="transmembrane region" description="Helical" evidence="12">
    <location>
        <begin position="6"/>
        <end position="28"/>
    </location>
</feature>
<gene>
    <name evidence="15" type="ORF">E1B25_03085</name>
</gene>
<dbReference type="PRINTS" id="PR00344">
    <property type="entry name" value="BCTRLSENSOR"/>
</dbReference>
<dbReference type="FunFam" id="3.30.565.10:FF:000010">
    <property type="entry name" value="Sensor histidine kinase RcsC"/>
    <property type="match status" value="1"/>
</dbReference>
<feature type="domain" description="Response regulatory" evidence="14">
    <location>
        <begin position="636"/>
        <end position="755"/>
    </location>
</feature>
<keyword evidence="12" id="KW-1133">Transmembrane helix</keyword>
<dbReference type="InterPro" id="IPR003594">
    <property type="entry name" value="HATPase_dom"/>
</dbReference>
<dbReference type="InterPro" id="IPR003661">
    <property type="entry name" value="HisK_dim/P_dom"/>
</dbReference>
<evidence type="ECO:0000259" key="13">
    <source>
        <dbReference type="PROSITE" id="PS50109"/>
    </source>
</evidence>
<protein>
    <recommendedName>
        <fullName evidence="10">Sensory/regulatory protein RpfC</fullName>
        <ecNumber evidence="2">2.7.13.3</ecNumber>
    </recommendedName>
</protein>
<feature type="modified residue" description="4-aspartylphosphate" evidence="11">
    <location>
        <position position="541"/>
    </location>
</feature>
<name>A0A4R5F1M4_9RHOB</name>
<dbReference type="GO" id="GO:0000155">
    <property type="term" value="F:phosphorelay sensor kinase activity"/>
    <property type="evidence" value="ECO:0007669"/>
    <property type="project" value="InterPro"/>
</dbReference>
<evidence type="ECO:0000256" key="8">
    <source>
        <dbReference type="ARBA" id="ARBA00023012"/>
    </source>
</evidence>
<dbReference type="EC" id="2.7.13.3" evidence="2"/>
<keyword evidence="6" id="KW-0418">Kinase</keyword>
<comment type="caution">
    <text evidence="15">The sequence shown here is derived from an EMBL/GenBank/DDBJ whole genome shotgun (WGS) entry which is preliminary data.</text>
</comment>
<comment type="catalytic activity">
    <reaction evidence="1">
        <text>ATP + protein L-histidine = ADP + protein N-phospho-L-histidine.</text>
        <dbReference type="EC" id="2.7.13.3"/>
    </reaction>
</comment>
<evidence type="ECO:0000313" key="16">
    <source>
        <dbReference type="Proteomes" id="UP000294662"/>
    </source>
</evidence>
<dbReference type="Gene3D" id="3.40.50.2300">
    <property type="match status" value="2"/>
</dbReference>
<organism evidence="15 16">
    <name type="scientific">Antarcticimicrobium sediminis</name>
    <dbReference type="NCBI Taxonomy" id="2546227"/>
    <lineage>
        <taxon>Bacteria</taxon>
        <taxon>Pseudomonadati</taxon>
        <taxon>Pseudomonadota</taxon>
        <taxon>Alphaproteobacteria</taxon>
        <taxon>Rhodobacterales</taxon>
        <taxon>Paracoccaceae</taxon>
        <taxon>Antarcticimicrobium</taxon>
    </lineage>
</organism>
<dbReference type="CDD" id="cd16922">
    <property type="entry name" value="HATPase_EvgS-ArcB-TorS-like"/>
    <property type="match status" value="1"/>
</dbReference>
<dbReference type="InterPro" id="IPR036890">
    <property type="entry name" value="HATPase_C_sf"/>
</dbReference>
<dbReference type="SUPFAM" id="SSF47384">
    <property type="entry name" value="Homodimeric domain of signal transducing histidine kinase"/>
    <property type="match status" value="1"/>
</dbReference>
<evidence type="ECO:0000256" key="1">
    <source>
        <dbReference type="ARBA" id="ARBA00000085"/>
    </source>
</evidence>
<dbReference type="Gene3D" id="3.30.565.10">
    <property type="entry name" value="Histidine kinase-like ATPase, C-terminal domain"/>
    <property type="match status" value="1"/>
</dbReference>
<dbReference type="Proteomes" id="UP000294662">
    <property type="component" value="Unassembled WGS sequence"/>
</dbReference>
<dbReference type="CDD" id="cd17546">
    <property type="entry name" value="REC_hyHK_CKI1_RcsC-like"/>
    <property type="match status" value="2"/>
</dbReference>
<keyword evidence="7" id="KW-0067">ATP-binding</keyword>
<dbReference type="OrthoDB" id="9801651at2"/>
<dbReference type="CDD" id="cd00082">
    <property type="entry name" value="HisKA"/>
    <property type="match status" value="1"/>
</dbReference>
<dbReference type="AlphaFoldDB" id="A0A4R5F1M4"/>
<dbReference type="SMART" id="SM00387">
    <property type="entry name" value="HATPase_c"/>
    <property type="match status" value="1"/>
</dbReference>
<evidence type="ECO:0000259" key="14">
    <source>
        <dbReference type="PROSITE" id="PS50110"/>
    </source>
</evidence>
<evidence type="ECO:0000256" key="11">
    <source>
        <dbReference type="PROSITE-ProRule" id="PRU00169"/>
    </source>
</evidence>